<sequence length="182" mass="18794">MGAVCPCSCQKVEIAAPNRPIVVSATPPVDAPKEGSHTPKGALPSTQAESPTGGTNRSPGGFPTVVKHLSATLPGSQDHPDNPLGSHSSATRIVPPLDLDKVRRPSQTKNEYRVQVQIGSPNANCASDESRGFSITSDDYRQVVQSLPQDGKTPTGTNAEKVGSPSVVLSQAVGQAPSLPKG</sequence>
<proteinExistence type="predicted"/>
<organism evidence="2">
    <name type="scientific">Chromera velia CCMP2878</name>
    <dbReference type="NCBI Taxonomy" id="1169474"/>
    <lineage>
        <taxon>Eukaryota</taxon>
        <taxon>Sar</taxon>
        <taxon>Alveolata</taxon>
        <taxon>Colpodellida</taxon>
        <taxon>Chromeraceae</taxon>
        <taxon>Chromera</taxon>
    </lineage>
</organism>
<feature type="region of interest" description="Disordered" evidence="1">
    <location>
        <begin position="147"/>
        <end position="182"/>
    </location>
</feature>
<feature type="compositionally biased region" description="Polar residues" evidence="1">
    <location>
        <begin position="147"/>
        <end position="158"/>
    </location>
</feature>
<name>A0A0G4I1C3_9ALVE</name>
<reference evidence="2" key="1">
    <citation type="submission" date="2014-11" db="EMBL/GenBank/DDBJ databases">
        <authorList>
            <person name="Otto D Thomas"/>
            <person name="Naeem Raeece"/>
        </authorList>
    </citation>
    <scope>NUCLEOTIDE SEQUENCE</scope>
</reference>
<protein>
    <submittedName>
        <fullName evidence="2">Uncharacterized protein</fullName>
    </submittedName>
</protein>
<dbReference type="VEuPathDB" id="CryptoDB:Cvel_10121"/>
<dbReference type="AlphaFoldDB" id="A0A0G4I1C3"/>
<accession>A0A0G4I1C3</accession>
<dbReference type="EMBL" id="CDMZ01004726">
    <property type="protein sequence ID" value="CEM50692.1"/>
    <property type="molecule type" value="Genomic_DNA"/>
</dbReference>
<evidence type="ECO:0000313" key="2">
    <source>
        <dbReference type="EMBL" id="CEM50692.1"/>
    </source>
</evidence>
<evidence type="ECO:0000256" key="1">
    <source>
        <dbReference type="SAM" id="MobiDB-lite"/>
    </source>
</evidence>
<feature type="region of interest" description="Disordered" evidence="1">
    <location>
        <begin position="16"/>
        <end position="115"/>
    </location>
</feature>
<feature type="compositionally biased region" description="Polar residues" evidence="1">
    <location>
        <begin position="44"/>
        <end position="58"/>
    </location>
</feature>
<gene>
    <name evidence="2" type="ORF">Cvel_10121</name>
</gene>